<name>A0A315ZHK6_SEDFL</name>
<proteinExistence type="predicted"/>
<evidence type="ECO:0008006" key="3">
    <source>
        <dbReference type="Google" id="ProtNLM"/>
    </source>
</evidence>
<evidence type="ECO:0000313" key="2">
    <source>
        <dbReference type="Proteomes" id="UP000245535"/>
    </source>
</evidence>
<organism evidence="1 2">
    <name type="scientific">Sediminitomix flava</name>
    <dbReference type="NCBI Taxonomy" id="379075"/>
    <lineage>
        <taxon>Bacteria</taxon>
        <taxon>Pseudomonadati</taxon>
        <taxon>Bacteroidota</taxon>
        <taxon>Cytophagia</taxon>
        <taxon>Cytophagales</taxon>
        <taxon>Flammeovirgaceae</taxon>
        <taxon>Sediminitomix</taxon>
    </lineage>
</organism>
<dbReference type="EMBL" id="QGDO01000001">
    <property type="protein sequence ID" value="PWJ45001.1"/>
    <property type="molecule type" value="Genomic_DNA"/>
</dbReference>
<dbReference type="Proteomes" id="UP000245535">
    <property type="component" value="Unassembled WGS sequence"/>
</dbReference>
<accession>A0A315ZHK6</accession>
<comment type="caution">
    <text evidence="1">The sequence shown here is derived from an EMBL/GenBank/DDBJ whole genome shotgun (WGS) entry which is preliminary data.</text>
</comment>
<sequence length="206" mass="23483">MKYLFFILQFLTVFVISLQTNAQIGLKTSFVKPSNDFANAYKPSISYEVILTNDTKKTFLQKGVHSSFIVGYQSFNTTQDTLWTFGVINDHIISSGFQMMGDYKSFYLGMILDYQFFESVISPIIGFEAYGFYNSYSSFSDFEGSTTTLSNINEKAIGLSPRIGVKAILLNQLDLTISLSKPIFLTEDQYISSYWKNSISLIYYFD</sequence>
<evidence type="ECO:0000313" key="1">
    <source>
        <dbReference type="EMBL" id="PWJ45001.1"/>
    </source>
</evidence>
<dbReference type="RefSeq" id="WP_109616459.1">
    <property type="nucleotide sequence ID" value="NZ_QGDO01000001.1"/>
</dbReference>
<gene>
    <name evidence="1" type="ORF">BC781_1011399</name>
</gene>
<reference evidence="1 2" key="1">
    <citation type="submission" date="2018-03" db="EMBL/GenBank/DDBJ databases">
        <title>Genomic Encyclopedia of Archaeal and Bacterial Type Strains, Phase II (KMG-II): from individual species to whole genera.</title>
        <authorList>
            <person name="Goeker M."/>
        </authorList>
    </citation>
    <scope>NUCLEOTIDE SEQUENCE [LARGE SCALE GENOMIC DNA]</scope>
    <source>
        <strain evidence="1 2">DSM 28229</strain>
    </source>
</reference>
<dbReference type="AlphaFoldDB" id="A0A315ZHK6"/>
<protein>
    <recommendedName>
        <fullName evidence="3">Outer membrane protein with beta-barrel domain</fullName>
    </recommendedName>
</protein>
<keyword evidence="2" id="KW-1185">Reference proteome</keyword>